<dbReference type="PROSITE" id="PS51677">
    <property type="entry name" value="NODB"/>
    <property type="match status" value="1"/>
</dbReference>
<comment type="caution">
    <text evidence="7">The sequence shown here is derived from an EMBL/GenBank/DDBJ whole genome shotgun (WGS) entry which is preliminary data.</text>
</comment>
<dbReference type="Gene3D" id="3.20.20.370">
    <property type="entry name" value="Glycoside hydrolase/deacetylase"/>
    <property type="match status" value="1"/>
</dbReference>
<dbReference type="Pfam" id="PF01522">
    <property type="entry name" value="Polysacc_deac_1"/>
    <property type="match status" value="1"/>
</dbReference>
<comment type="function">
    <text evidence="1">Is involved in generating a small heat-stable compound (Nod), an acylated oligomer of N-acetylglucosamine, that stimulates mitosis in various plant protoplasts.</text>
</comment>
<organism evidence="7 8">
    <name type="scientific">Devosia soli</name>
    <dbReference type="NCBI Taxonomy" id="361041"/>
    <lineage>
        <taxon>Bacteria</taxon>
        <taxon>Pseudomonadati</taxon>
        <taxon>Pseudomonadota</taxon>
        <taxon>Alphaproteobacteria</taxon>
        <taxon>Hyphomicrobiales</taxon>
        <taxon>Devosiaceae</taxon>
        <taxon>Devosia</taxon>
    </lineage>
</organism>
<sequence length="346" mass="39392">MSLKYTAIRTAFELLWLSGLPRLSRLLSASRGVIFTLHRVLPTDPPDFSPNAILQVRPDFLDYVIERMRDTGIDIVTLDEAIERLAAPQKTRPFVVLTFDDAYRDNLQYALPILRQHEAPFTLYVPTALVDGVGELWWQAIEDIIARQKAVAFTDGDDVEYVDTDTTAQKNDAFNRLYWHMRKLPEIERRALLTDFTDKYGYDLERQCRDLIMSWQELRLFAGEPLCTIGAHTVHHYELAKLPSDEARREMAQSVDVIQAQFGIRPTHFSYPLGGPLSCGPREFGFARDLGFTTAVTTRPGGLYPKHLESLQALPRVSLNGYFQQRRYVDVFASGGLFTMLGKVTG</sequence>
<gene>
    <name evidence="7" type="ORF">VW35_02130</name>
</gene>
<dbReference type="PATRIC" id="fig|361041.3.peg.3810"/>
<keyword evidence="8" id="KW-1185">Reference proteome</keyword>
<proteinExistence type="inferred from homology"/>
<evidence type="ECO:0000259" key="6">
    <source>
        <dbReference type="PROSITE" id="PS51677"/>
    </source>
</evidence>
<dbReference type="Proteomes" id="UP000033514">
    <property type="component" value="Unassembled WGS sequence"/>
</dbReference>
<dbReference type="GO" id="GO:0016810">
    <property type="term" value="F:hydrolase activity, acting on carbon-nitrogen (but not peptide) bonds"/>
    <property type="evidence" value="ECO:0007669"/>
    <property type="project" value="InterPro"/>
</dbReference>
<dbReference type="AlphaFoldDB" id="A0A0F5LHD5"/>
<dbReference type="SUPFAM" id="SSF88713">
    <property type="entry name" value="Glycoside hydrolase/deacetylase"/>
    <property type="match status" value="1"/>
</dbReference>
<dbReference type="STRING" id="361041.VW35_02130"/>
<dbReference type="RefSeq" id="WP_046141340.1">
    <property type="nucleotide sequence ID" value="NZ_LAJG01000005.1"/>
</dbReference>
<reference evidence="7 8" key="1">
    <citation type="submission" date="2015-03" db="EMBL/GenBank/DDBJ databases">
        <authorList>
            <person name="Hassan Y.I."/>
            <person name="Lepp D."/>
            <person name="Zhou T."/>
        </authorList>
    </citation>
    <scope>NUCLEOTIDE SEQUENCE [LARGE SCALE GENOMIC DNA]</scope>
    <source>
        <strain evidence="7 8">GH2-10</strain>
    </source>
</reference>
<evidence type="ECO:0000256" key="1">
    <source>
        <dbReference type="ARBA" id="ARBA00003236"/>
    </source>
</evidence>
<keyword evidence="4" id="KW-0732">Signal</keyword>
<protein>
    <recommendedName>
        <fullName evidence="3">Chitooligosaccharide deacetylase</fullName>
    </recommendedName>
    <alternativeName>
        <fullName evidence="5">Nodulation protein B</fullName>
    </alternativeName>
</protein>
<dbReference type="OrthoDB" id="9782872at2"/>
<accession>A0A0F5LHD5</accession>
<comment type="similarity">
    <text evidence="2">Belongs to the polysaccharide deacetylase family.</text>
</comment>
<dbReference type="PANTHER" id="PTHR34216:SF7">
    <property type="entry name" value="POLY-BETA-1,6-N-ACETYL-D-GLUCOSAMINE N-DEACETYLASE"/>
    <property type="match status" value="1"/>
</dbReference>
<dbReference type="InterPro" id="IPR002509">
    <property type="entry name" value="NODB_dom"/>
</dbReference>
<dbReference type="GO" id="GO:0005975">
    <property type="term" value="P:carbohydrate metabolic process"/>
    <property type="evidence" value="ECO:0007669"/>
    <property type="project" value="InterPro"/>
</dbReference>
<feature type="domain" description="NodB homology" evidence="6">
    <location>
        <begin position="93"/>
        <end position="346"/>
    </location>
</feature>
<name>A0A0F5LHD5_9HYPH</name>
<dbReference type="EMBL" id="LAJG01000005">
    <property type="protein sequence ID" value="KKB80992.1"/>
    <property type="molecule type" value="Genomic_DNA"/>
</dbReference>
<evidence type="ECO:0000313" key="8">
    <source>
        <dbReference type="Proteomes" id="UP000033514"/>
    </source>
</evidence>
<evidence type="ECO:0000256" key="3">
    <source>
        <dbReference type="ARBA" id="ARBA00020071"/>
    </source>
</evidence>
<evidence type="ECO:0000256" key="2">
    <source>
        <dbReference type="ARBA" id="ARBA00010973"/>
    </source>
</evidence>
<evidence type="ECO:0000256" key="5">
    <source>
        <dbReference type="ARBA" id="ARBA00032976"/>
    </source>
</evidence>
<evidence type="ECO:0000256" key="4">
    <source>
        <dbReference type="ARBA" id="ARBA00022729"/>
    </source>
</evidence>
<dbReference type="CDD" id="cd10968">
    <property type="entry name" value="CE4_Mlr8448_like_5s"/>
    <property type="match status" value="1"/>
</dbReference>
<evidence type="ECO:0000313" key="7">
    <source>
        <dbReference type="EMBL" id="KKB80992.1"/>
    </source>
</evidence>
<dbReference type="InterPro" id="IPR011330">
    <property type="entry name" value="Glyco_hydro/deAcase_b/a-brl"/>
</dbReference>
<dbReference type="PANTHER" id="PTHR34216">
    <property type="match status" value="1"/>
</dbReference>
<dbReference type="InterPro" id="IPR051398">
    <property type="entry name" value="Polysacch_Deacetylase"/>
</dbReference>